<keyword evidence="2" id="KW-1185">Reference proteome</keyword>
<name>A0A811VAF2_CERCA</name>
<comment type="caution">
    <text evidence="1">The sequence shown here is derived from an EMBL/GenBank/DDBJ whole genome shotgun (WGS) entry which is preliminary data.</text>
</comment>
<dbReference type="AlphaFoldDB" id="A0A811VAF2"/>
<feature type="non-terminal residue" evidence="1">
    <location>
        <position position="1"/>
    </location>
</feature>
<gene>
    <name evidence="1" type="ORF">CCAP1982_LOCUS20944</name>
</gene>
<organism evidence="1 2">
    <name type="scientific">Ceratitis capitata</name>
    <name type="common">Mediterranean fruit fly</name>
    <name type="synonym">Tephritis capitata</name>
    <dbReference type="NCBI Taxonomy" id="7213"/>
    <lineage>
        <taxon>Eukaryota</taxon>
        <taxon>Metazoa</taxon>
        <taxon>Ecdysozoa</taxon>
        <taxon>Arthropoda</taxon>
        <taxon>Hexapoda</taxon>
        <taxon>Insecta</taxon>
        <taxon>Pterygota</taxon>
        <taxon>Neoptera</taxon>
        <taxon>Endopterygota</taxon>
        <taxon>Diptera</taxon>
        <taxon>Brachycera</taxon>
        <taxon>Muscomorpha</taxon>
        <taxon>Tephritoidea</taxon>
        <taxon>Tephritidae</taxon>
        <taxon>Ceratitis</taxon>
        <taxon>Ceratitis</taxon>
    </lineage>
</organism>
<sequence length="99" mass="11206">CQSANVRIMKLNNPYAKRHTKASASAKEDETSVQAGNSVHFVAACCRREQAKWQYWRLLTKIEEGLKEEDRKVATHFSIAKLGTREGGRLVKSEDSVKQ</sequence>
<dbReference type="Proteomes" id="UP000606786">
    <property type="component" value="Unassembled WGS sequence"/>
</dbReference>
<dbReference type="EMBL" id="CAJHJT010000056">
    <property type="protein sequence ID" value="CAD7012845.1"/>
    <property type="molecule type" value="Genomic_DNA"/>
</dbReference>
<proteinExistence type="predicted"/>
<evidence type="ECO:0000313" key="1">
    <source>
        <dbReference type="EMBL" id="CAD7012845.1"/>
    </source>
</evidence>
<reference evidence="1" key="1">
    <citation type="submission" date="2020-11" db="EMBL/GenBank/DDBJ databases">
        <authorList>
            <person name="Whitehead M."/>
        </authorList>
    </citation>
    <scope>NUCLEOTIDE SEQUENCE</scope>
    <source>
        <strain evidence="1">EGII</strain>
    </source>
</reference>
<evidence type="ECO:0000313" key="2">
    <source>
        <dbReference type="Proteomes" id="UP000606786"/>
    </source>
</evidence>
<accession>A0A811VAF2</accession>
<protein>
    <submittedName>
        <fullName evidence="1">(Mediterranean fruit fly) hypothetical protein</fullName>
    </submittedName>
</protein>